<sequence>MRGNRDLGDELVSRGIKLRQLALLVAVERSGQLSLAAAMMNITQPAASRLLSDLERIVGAQLTRRHSRGVTLTAAGERLASRARSMLRDLDIAGREVRDIDRGKVGAVHLGSVSGPSLDLVLPIVRSLEQSEPHLRVHIDVSSSDRLAAELLSGRLDLYLGRVPDGTDATAFDLTPIGPEPLSLIVNSDHPLARLKRCELRDCLEYDWVMQPTGSMLRGAVERYLTDRGLGMPRTIIATASLTLTLAFVMRSQAVGILSTAAAELFSKESGEAPIRALRVAPELQVAPYSIVTLRDRVPTPAAQLFLNVLREGLRLRHA</sequence>
<accession>A0ABU2HQ96</accession>
<gene>
    <name evidence="6" type="ORF">RGQ15_03850</name>
</gene>
<evidence type="ECO:0000313" key="7">
    <source>
        <dbReference type="Proteomes" id="UP001269144"/>
    </source>
</evidence>
<dbReference type="SUPFAM" id="SSF53850">
    <property type="entry name" value="Periplasmic binding protein-like II"/>
    <property type="match status" value="1"/>
</dbReference>
<comment type="similarity">
    <text evidence="1">Belongs to the LysR transcriptional regulatory family.</text>
</comment>
<keyword evidence="7" id="KW-1185">Reference proteome</keyword>
<organism evidence="6 7">
    <name type="scientific">Paracoccus aurantius</name>
    <dbReference type="NCBI Taxonomy" id="3073814"/>
    <lineage>
        <taxon>Bacteria</taxon>
        <taxon>Pseudomonadati</taxon>
        <taxon>Pseudomonadota</taxon>
        <taxon>Alphaproteobacteria</taxon>
        <taxon>Rhodobacterales</taxon>
        <taxon>Paracoccaceae</taxon>
        <taxon>Paracoccus</taxon>
    </lineage>
</organism>
<dbReference type="PANTHER" id="PTHR30419">
    <property type="entry name" value="HTH-TYPE TRANSCRIPTIONAL REGULATOR YBHD"/>
    <property type="match status" value="1"/>
</dbReference>
<keyword evidence="2" id="KW-0805">Transcription regulation</keyword>
<evidence type="ECO:0000256" key="2">
    <source>
        <dbReference type="ARBA" id="ARBA00023015"/>
    </source>
</evidence>
<dbReference type="Proteomes" id="UP001269144">
    <property type="component" value="Unassembled WGS sequence"/>
</dbReference>
<keyword evidence="3" id="KW-0238">DNA-binding</keyword>
<dbReference type="PANTHER" id="PTHR30419:SF8">
    <property type="entry name" value="NITROGEN ASSIMILATION TRANSCRIPTIONAL ACTIVATOR-RELATED"/>
    <property type="match status" value="1"/>
</dbReference>
<proteinExistence type="inferred from homology"/>
<dbReference type="RefSeq" id="WP_311158905.1">
    <property type="nucleotide sequence ID" value="NZ_JAVQLW010000001.1"/>
</dbReference>
<dbReference type="SUPFAM" id="SSF46785">
    <property type="entry name" value="Winged helix' DNA-binding domain"/>
    <property type="match status" value="1"/>
</dbReference>
<keyword evidence="4" id="KW-0804">Transcription</keyword>
<evidence type="ECO:0000256" key="3">
    <source>
        <dbReference type="ARBA" id="ARBA00023125"/>
    </source>
</evidence>
<evidence type="ECO:0000313" key="6">
    <source>
        <dbReference type="EMBL" id="MDS9466715.1"/>
    </source>
</evidence>
<feature type="domain" description="HTH lysR-type" evidence="5">
    <location>
        <begin position="16"/>
        <end position="73"/>
    </location>
</feature>
<dbReference type="Pfam" id="PF03466">
    <property type="entry name" value="LysR_substrate"/>
    <property type="match status" value="1"/>
</dbReference>
<dbReference type="Gene3D" id="3.40.190.290">
    <property type="match status" value="1"/>
</dbReference>
<dbReference type="Pfam" id="PF00126">
    <property type="entry name" value="HTH_1"/>
    <property type="match status" value="1"/>
</dbReference>
<comment type="caution">
    <text evidence="6">The sequence shown here is derived from an EMBL/GenBank/DDBJ whole genome shotgun (WGS) entry which is preliminary data.</text>
</comment>
<evidence type="ECO:0000256" key="1">
    <source>
        <dbReference type="ARBA" id="ARBA00009437"/>
    </source>
</evidence>
<dbReference type="InterPro" id="IPR036390">
    <property type="entry name" value="WH_DNA-bd_sf"/>
</dbReference>
<reference evidence="7" key="1">
    <citation type="submission" date="2023-07" db="EMBL/GenBank/DDBJ databases">
        <title>Paracoccus sp. MBLB3053 whole genome sequence.</title>
        <authorList>
            <person name="Hwang C.Y."/>
            <person name="Cho E.-S."/>
            <person name="Seo M.-J."/>
        </authorList>
    </citation>
    <scope>NUCLEOTIDE SEQUENCE [LARGE SCALE GENOMIC DNA]</scope>
    <source>
        <strain evidence="7">MBLB3053</strain>
    </source>
</reference>
<dbReference type="InterPro" id="IPR005119">
    <property type="entry name" value="LysR_subst-bd"/>
</dbReference>
<dbReference type="EMBL" id="JAVQLW010000001">
    <property type="protein sequence ID" value="MDS9466715.1"/>
    <property type="molecule type" value="Genomic_DNA"/>
</dbReference>
<dbReference type="PROSITE" id="PS50931">
    <property type="entry name" value="HTH_LYSR"/>
    <property type="match status" value="1"/>
</dbReference>
<dbReference type="InterPro" id="IPR050950">
    <property type="entry name" value="HTH-type_LysR_regulators"/>
</dbReference>
<evidence type="ECO:0000259" key="5">
    <source>
        <dbReference type="PROSITE" id="PS50931"/>
    </source>
</evidence>
<name>A0ABU2HQ96_9RHOB</name>
<dbReference type="Gene3D" id="1.10.10.10">
    <property type="entry name" value="Winged helix-like DNA-binding domain superfamily/Winged helix DNA-binding domain"/>
    <property type="match status" value="1"/>
</dbReference>
<dbReference type="InterPro" id="IPR000847">
    <property type="entry name" value="LysR_HTH_N"/>
</dbReference>
<protein>
    <submittedName>
        <fullName evidence="6">LysR family transcriptional regulator</fullName>
    </submittedName>
</protein>
<dbReference type="InterPro" id="IPR036388">
    <property type="entry name" value="WH-like_DNA-bd_sf"/>
</dbReference>
<evidence type="ECO:0000256" key="4">
    <source>
        <dbReference type="ARBA" id="ARBA00023163"/>
    </source>
</evidence>